<dbReference type="Gene3D" id="3.40.720.10">
    <property type="entry name" value="Alkaline Phosphatase, subunit A"/>
    <property type="match status" value="1"/>
</dbReference>
<name>A0A267ML62_9FIRM</name>
<evidence type="ECO:0000256" key="4">
    <source>
        <dbReference type="ARBA" id="ARBA00022801"/>
    </source>
</evidence>
<keyword evidence="3 8" id="KW-0479">Metal-binding</keyword>
<dbReference type="Proteomes" id="UP000216024">
    <property type="component" value="Unassembled WGS sequence"/>
</dbReference>
<dbReference type="InterPro" id="IPR042085">
    <property type="entry name" value="Ap_crown"/>
</dbReference>
<feature type="chain" id="PRO_5012063017" evidence="10">
    <location>
        <begin position="27"/>
        <end position="478"/>
    </location>
</feature>
<dbReference type="PRINTS" id="PR00113">
    <property type="entry name" value="ALKPHPHTASE"/>
</dbReference>
<feature type="binding site" evidence="8">
    <location>
        <position position="44"/>
    </location>
    <ligand>
        <name>Mg(2+)</name>
        <dbReference type="ChEBI" id="CHEBI:18420"/>
    </ligand>
</feature>
<dbReference type="InterPro" id="IPR018299">
    <property type="entry name" value="Alkaline_phosphatase_AS"/>
</dbReference>
<feature type="binding site" evidence="8">
    <location>
        <position position="143"/>
    </location>
    <ligand>
        <name>Mg(2+)</name>
        <dbReference type="ChEBI" id="CHEBI:18420"/>
    </ligand>
</feature>
<comment type="similarity">
    <text evidence="1 9">Belongs to the alkaline phosphatase family.</text>
</comment>
<feature type="binding site" evidence="8">
    <location>
        <position position="279"/>
    </location>
    <ligand>
        <name>Mg(2+)</name>
        <dbReference type="ChEBI" id="CHEBI:18420"/>
    </ligand>
</feature>
<dbReference type="PANTHER" id="PTHR11596:SF5">
    <property type="entry name" value="ALKALINE PHOSPHATASE"/>
    <property type="match status" value="1"/>
</dbReference>
<evidence type="ECO:0000256" key="9">
    <source>
        <dbReference type="RuleBase" id="RU003946"/>
    </source>
</evidence>
<dbReference type="PANTHER" id="PTHR11596">
    <property type="entry name" value="ALKALINE PHOSPHATASE"/>
    <property type="match status" value="1"/>
</dbReference>
<feature type="binding site" evidence="8">
    <location>
        <position position="284"/>
    </location>
    <ligand>
        <name>Zn(2+)</name>
        <dbReference type="ChEBI" id="CHEBI:29105"/>
        <label>2</label>
    </ligand>
</feature>
<feature type="signal peptide" evidence="10">
    <location>
        <begin position="1"/>
        <end position="26"/>
    </location>
</feature>
<gene>
    <name evidence="11" type="ORF">CCE28_05085</name>
</gene>
<sequence length="478" mass="52700">MKRNMRRLVVLMLILTLAFTSSIAYAGEAKEVKAPKYIFYFIGDGLGLSQRQVGELFLQEASNDKSKKLMMNTLPVTGLKTTYSSNTLVTDSAAAGTALATGHKTDNGVISKTPDGKDLKTILELAEEKGYATGLVSTTRITHATPASFASHNVNRDNENEIAVDFLDSGVEFFAGGGYRHFAPKAWEFGKSKRKDERDLLKEFAGLGYNVFAGEKDSANFLKFAPKGKEKVFAALSYSHLPYDIDRLSTLDTPSLSQLTEKGIEVLSQYEDGFFMMVEGGRIDHAAHSNDPVGTIHDVLAFDDAIKKAYKFYEKNPADTLIIVAADHETGGLGLGMGLDYFLNLEELFDVKASTEAIGYEDKKYDGNREEYFKYIEKVYSLENLTEKERAEIEKAMDLEDKGIEGSKREYGYLTKEPTAIAVAHVISNRANIYWTTFAHSGVPIPLTAVGVNAEDFSGYNDNTMIAKKLAKIIGGEL</sequence>
<feature type="active site" description="Phosphoserine intermediate" evidence="7">
    <location>
        <position position="92"/>
    </location>
</feature>
<evidence type="ECO:0000256" key="3">
    <source>
        <dbReference type="ARBA" id="ARBA00022723"/>
    </source>
</evidence>
<comment type="cofactor">
    <cofactor evidence="8">
        <name>Mg(2+)</name>
        <dbReference type="ChEBI" id="CHEBI:18420"/>
    </cofactor>
    <text evidence="8">Binds 1 Mg(2+) ion.</text>
</comment>
<evidence type="ECO:0000256" key="10">
    <source>
        <dbReference type="SAM" id="SignalP"/>
    </source>
</evidence>
<keyword evidence="4" id="KW-0378">Hydrolase</keyword>
<dbReference type="RefSeq" id="WP_095131638.1">
    <property type="nucleotide sequence ID" value="NZ_NIBG01000003.1"/>
</dbReference>
<dbReference type="GO" id="GO:0046872">
    <property type="term" value="F:metal ion binding"/>
    <property type="evidence" value="ECO:0007669"/>
    <property type="project" value="UniProtKB-KW"/>
</dbReference>
<comment type="caution">
    <text evidence="11">The sequence shown here is derived from an EMBL/GenBank/DDBJ whole genome shotgun (WGS) entry which is preliminary data.</text>
</comment>
<keyword evidence="5 8" id="KW-0862">Zinc</keyword>
<keyword evidence="10" id="KW-0732">Signal</keyword>
<dbReference type="AlphaFoldDB" id="A0A267ML62"/>
<feature type="binding site" evidence="8">
    <location>
        <position position="440"/>
    </location>
    <ligand>
        <name>Zn(2+)</name>
        <dbReference type="ChEBI" id="CHEBI:29105"/>
        <label>2</label>
    </ligand>
</feature>
<evidence type="ECO:0000313" key="11">
    <source>
        <dbReference type="EMBL" id="PAB60276.1"/>
    </source>
</evidence>
<dbReference type="PROSITE" id="PS00123">
    <property type="entry name" value="ALKALINE_PHOSPHATASE"/>
    <property type="match status" value="1"/>
</dbReference>
<feature type="binding site" evidence="8">
    <location>
        <position position="44"/>
    </location>
    <ligand>
        <name>Zn(2+)</name>
        <dbReference type="ChEBI" id="CHEBI:29105"/>
        <label>2</label>
    </ligand>
</feature>
<dbReference type="OrthoDB" id="9794455at2"/>
<dbReference type="EMBL" id="NIBG01000003">
    <property type="protein sequence ID" value="PAB60276.1"/>
    <property type="molecule type" value="Genomic_DNA"/>
</dbReference>
<keyword evidence="12" id="KW-1185">Reference proteome</keyword>
<evidence type="ECO:0000256" key="5">
    <source>
        <dbReference type="ARBA" id="ARBA00022833"/>
    </source>
</evidence>
<comment type="cofactor">
    <cofactor evidence="8">
        <name>Zn(2+)</name>
        <dbReference type="ChEBI" id="CHEBI:29105"/>
    </cofactor>
    <text evidence="8">Binds 2 Zn(2+) ions.</text>
</comment>
<dbReference type="SUPFAM" id="SSF53649">
    <property type="entry name" value="Alkaline phosphatase-like"/>
    <property type="match status" value="1"/>
</dbReference>
<organism evidence="11 12">
    <name type="scientific">Anaeromicrobium sediminis</name>
    <dbReference type="NCBI Taxonomy" id="1478221"/>
    <lineage>
        <taxon>Bacteria</taxon>
        <taxon>Bacillati</taxon>
        <taxon>Bacillota</taxon>
        <taxon>Clostridia</taxon>
        <taxon>Peptostreptococcales</taxon>
        <taxon>Thermotaleaceae</taxon>
        <taxon>Anaeromicrobium</taxon>
    </lineage>
</organism>
<evidence type="ECO:0000256" key="7">
    <source>
        <dbReference type="PIRSR" id="PIRSR601952-1"/>
    </source>
</evidence>
<dbReference type="CDD" id="cd16012">
    <property type="entry name" value="ALP"/>
    <property type="match status" value="1"/>
</dbReference>
<dbReference type="Gene3D" id="1.10.1200.140">
    <property type="entry name" value="Alkaline phosphatase, crown domain"/>
    <property type="match status" value="1"/>
</dbReference>
<feature type="binding site" evidence="8">
    <location>
        <position position="328"/>
    </location>
    <ligand>
        <name>Zn(2+)</name>
        <dbReference type="ChEBI" id="CHEBI:29105"/>
        <label>2</label>
    </ligand>
</feature>
<dbReference type="SMART" id="SM00098">
    <property type="entry name" value="alkPPc"/>
    <property type="match status" value="1"/>
</dbReference>
<accession>A0A267ML62</accession>
<evidence type="ECO:0000256" key="1">
    <source>
        <dbReference type="ARBA" id="ARBA00005984"/>
    </source>
</evidence>
<dbReference type="InterPro" id="IPR001952">
    <property type="entry name" value="Alkaline_phosphatase"/>
</dbReference>
<evidence type="ECO:0000313" key="12">
    <source>
        <dbReference type="Proteomes" id="UP000216024"/>
    </source>
</evidence>
<evidence type="ECO:0000256" key="2">
    <source>
        <dbReference type="ARBA" id="ARBA00022553"/>
    </source>
</evidence>
<dbReference type="Pfam" id="PF00245">
    <property type="entry name" value="Alk_phosphatase"/>
    <property type="match status" value="1"/>
</dbReference>
<dbReference type="InterPro" id="IPR017850">
    <property type="entry name" value="Alkaline_phosphatase_core_sf"/>
</dbReference>
<protein>
    <submittedName>
        <fullName evidence="11">Alkaline phosphatase</fullName>
    </submittedName>
</protein>
<feature type="binding site" evidence="8">
    <location>
        <position position="145"/>
    </location>
    <ligand>
        <name>Mg(2+)</name>
        <dbReference type="ChEBI" id="CHEBI:18420"/>
    </ligand>
</feature>
<dbReference type="GO" id="GO:0004035">
    <property type="term" value="F:alkaline phosphatase activity"/>
    <property type="evidence" value="ECO:0007669"/>
    <property type="project" value="TreeGrafter"/>
</dbReference>
<reference evidence="11 12" key="1">
    <citation type="submission" date="2017-06" db="EMBL/GenBank/DDBJ databases">
        <title>Draft genome sequence of anaerobic fermentative bacterium Anaeromicrobium sediminis DY2726D isolated from West Pacific Ocean sediments.</title>
        <authorList>
            <person name="Zeng X."/>
        </authorList>
    </citation>
    <scope>NUCLEOTIDE SEQUENCE [LARGE SCALE GENOMIC DNA]</scope>
    <source>
        <strain evidence="11 12">DY2726D</strain>
    </source>
</reference>
<feature type="binding site" evidence="8">
    <location>
        <position position="327"/>
    </location>
    <ligand>
        <name>Zn(2+)</name>
        <dbReference type="ChEBI" id="CHEBI:29105"/>
        <label>2</label>
    </ligand>
</feature>
<proteinExistence type="inferred from homology"/>
<keyword evidence="6 8" id="KW-0460">Magnesium</keyword>
<evidence type="ECO:0000256" key="8">
    <source>
        <dbReference type="PIRSR" id="PIRSR601952-2"/>
    </source>
</evidence>
<feature type="binding site" evidence="8">
    <location>
        <position position="288"/>
    </location>
    <ligand>
        <name>Zn(2+)</name>
        <dbReference type="ChEBI" id="CHEBI:29105"/>
        <label>2</label>
    </ligand>
</feature>
<evidence type="ECO:0000256" key="6">
    <source>
        <dbReference type="ARBA" id="ARBA00022842"/>
    </source>
</evidence>
<keyword evidence="2" id="KW-0597">Phosphoprotein</keyword>